<gene>
    <name evidence="4" type="ORF">APTSU1_000113700</name>
</gene>
<feature type="region of interest" description="Disordered" evidence="2">
    <location>
        <begin position="336"/>
        <end position="356"/>
    </location>
</feature>
<dbReference type="PANTHER" id="PTHR15715:SF21">
    <property type="entry name" value="TRAF3-INTERACTING JNK-ACTIVATING MODULATOR"/>
    <property type="match status" value="1"/>
</dbReference>
<dbReference type="Proteomes" id="UP001623349">
    <property type="component" value="Unassembled WGS sequence"/>
</dbReference>
<evidence type="ECO:0000256" key="2">
    <source>
        <dbReference type="SAM" id="MobiDB-lite"/>
    </source>
</evidence>
<evidence type="ECO:0000313" key="4">
    <source>
        <dbReference type="EMBL" id="GAB1285907.1"/>
    </source>
</evidence>
<proteinExistence type="predicted"/>
<feature type="coiled-coil region" evidence="1">
    <location>
        <begin position="640"/>
        <end position="677"/>
    </location>
</feature>
<feature type="region of interest" description="Disordered" evidence="2">
    <location>
        <begin position="178"/>
        <end position="216"/>
    </location>
</feature>
<dbReference type="CDD" id="cd21912">
    <property type="entry name" value="CC1_T3JAM"/>
    <property type="match status" value="1"/>
</dbReference>
<keyword evidence="3" id="KW-0472">Membrane</keyword>
<feature type="region of interest" description="Disordered" evidence="2">
    <location>
        <begin position="1"/>
        <end position="131"/>
    </location>
</feature>
<evidence type="ECO:0000313" key="5">
    <source>
        <dbReference type="Proteomes" id="UP001623349"/>
    </source>
</evidence>
<keyword evidence="3" id="KW-1133">Transmembrane helix</keyword>
<accession>A0ABQ0EGD2</accession>
<feature type="transmembrane region" description="Helical" evidence="3">
    <location>
        <begin position="707"/>
        <end position="730"/>
    </location>
</feature>
<feature type="compositionally biased region" description="Basic and acidic residues" evidence="2">
    <location>
        <begin position="336"/>
        <end position="351"/>
    </location>
</feature>
<feature type="compositionally biased region" description="Basic and acidic residues" evidence="2">
    <location>
        <begin position="52"/>
        <end position="66"/>
    </location>
</feature>
<feature type="compositionally biased region" description="Polar residues" evidence="2">
    <location>
        <begin position="26"/>
        <end position="44"/>
    </location>
</feature>
<name>A0ABQ0EGD2_APOSI</name>
<protein>
    <submittedName>
        <fullName evidence="4">TRAF3-interacting JNK-activating modulator</fullName>
    </submittedName>
</protein>
<dbReference type="InterPro" id="IPR051176">
    <property type="entry name" value="Cent_Immune-Sig_Mod"/>
</dbReference>
<keyword evidence="1" id="KW-0175">Coiled coil</keyword>
<sequence>MQEATHHFLCRHNQKKPKQLFKESKPSTTGAREATMISSDSRSSPGLARWAESYEAKCERRQETRENRRRRRNETTCRQPGKVLRTQHKEQLQRARQLQFLKRRNLEEEKKDQAREQGPSSKTAGGTGQVSILKESLPGANRTSFPGQQVRYVQDNTAPGPGVRGLQVETGISSEVFPALHHPSSGIQRDLDDHHASQGRAFPPQDSDMKKPHRHHRGTQTKAEEAWSTIKNDASQQTNCGVAVQDKDIIQLSEYLKEALQRELILKRKMVILQDLLPALIRASDSSWKGQLNEDKLKGKLRSLENQLYTCLQDITMFGFNQSLLGLTFNENSKKQKTLADNKNKIPDNPKKHSPWGMKKALLEMEDQRSSYEQKAKASLQKVLEEKMCAEQQLQRAQLSLALAEQKCQEWKSQYEALKENWRTLGDQHRELESQLHVLQSKLQSLSQTGANSRDSQMSQALRLLENEHQELQTKLESLQGDREQQTSETQDLQAQLKKSEEEKQALVSRVLQLQRSASESILTTSRTGEALKERVSLCSSGCPRTHRDPLISASRLLVWCVASTPELFNAECSTLFREVTNTPSPCSANAKGSHDVSGPAFTDKGLTVTENLAAFLDQGLPVWNPKLSLDEVKPKGTRKEKEEELRDQLQKETSQLQAKEKECRELHSELDTLHEKYLSSLRKQHDCQEALSHSQELAPRQLCGQWLPVLMVVIAAALAVFLASSGNLVI</sequence>
<keyword evidence="5" id="KW-1185">Reference proteome</keyword>
<feature type="compositionally biased region" description="Basic and acidic residues" evidence="2">
    <location>
        <begin position="104"/>
        <end position="115"/>
    </location>
</feature>
<evidence type="ECO:0000256" key="3">
    <source>
        <dbReference type="SAM" id="Phobius"/>
    </source>
</evidence>
<keyword evidence="3" id="KW-0812">Transmembrane</keyword>
<dbReference type="EMBL" id="BAAFST010000001">
    <property type="protein sequence ID" value="GAB1285907.1"/>
    <property type="molecule type" value="Genomic_DNA"/>
</dbReference>
<reference evidence="4 5" key="1">
    <citation type="submission" date="2024-08" db="EMBL/GenBank/DDBJ databases">
        <title>The draft genome of Apodemus speciosus.</title>
        <authorList>
            <person name="Nabeshima K."/>
            <person name="Suzuki S."/>
            <person name="Onuma M."/>
        </authorList>
    </citation>
    <scope>NUCLEOTIDE SEQUENCE [LARGE SCALE GENOMIC DNA]</scope>
    <source>
        <strain evidence="4">IB14-021</strain>
    </source>
</reference>
<dbReference type="PANTHER" id="PTHR15715">
    <property type="entry name" value="CENTROSOMAL PROTEIN OF 170 KDA"/>
    <property type="match status" value="1"/>
</dbReference>
<comment type="caution">
    <text evidence="4">The sequence shown here is derived from an EMBL/GenBank/DDBJ whole genome shotgun (WGS) entry which is preliminary data.</text>
</comment>
<evidence type="ECO:0000256" key="1">
    <source>
        <dbReference type="SAM" id="Coils"/>
    </source>
</evidence>
<feature type="compositionally biased region" description="Basic residues" evidence="2">
    <location>
        <begin position="8"/>
        <end position="19"/>
    </location>
</feature>
<organism evidence="4 5">
    <name type="scientific">Apodemus speciosus</name>
    <name type="common">Large Japanese field mouse</name>
    <dbReference type="NCBI Taxonomy" id="105296"/>
    <lineage>
        <taxon>Eukaryota</taxon>
        <taxon>Metazoa</taxon>
        <taxon>Chordata</taxon>
        <taxon>Craniata</taxon>
        <taxon>Vertebrata</taxon>
        <taxon>Euteleostomi</taxon>
        <taxon>Mammalia</taxon>
        <taxon>Eutheria</taxon>
        <taxon>Euarchontoglires</taxon>
        <taxon>Glires</taxon>
        <taxon>Rodentia</taxon>
        <taxon>Myomorpha</taxon>
        <taxon>Muroidea</taxon>
        <taxon>Muridae</taxon>
        <taxon>Murinae</taxon>
        <taxon>Apodemus</taxon>
    </lineage>
</organism>
<feature type="region of interest" description="Disordered" evidence="2">
    <location>
        <begin position="478"/>
        <end position="498"/>
    </location>
</feature>